<comment type="caution">
    <text evidence="1">The sequence shown here is derived from an EMBL/GenBank/DDBJ whole genome shotgun (WGS) entry which is preliminary data.</text>
</comment>
<dbReference type="Proteomes" id="UP000289821">
    <property type="component" value="Unassembled WGS sequence"/>
</dbReference>
<protein>
    <recommendedName>
        <fullName evidence="3">Carboxypeptidase-like protein</fullName>
    </recommendedName>
</protein>
<dbReference type="SUPFAM" id="SSF49464">
    <property type="entry name" value="Carboxypeptidase regulatory domain-like"/>
    <property type="match status" value="1"/>
</dbReference>
<dbReference type="RefSeq" id="WP_236638943.1">
    <property type="nucleotide sequence ID" value="NZ_QOVI01000010.1"/>
</dbReference>
<reference evidence="1 2" key="1">
    <citation type="submission" date="2018-07" db="EMBL/GenBank/DDBJ databases">
        <title>Leeuwenhoekiella genomics.</title>
        <authorList>
            <person name="Tahon G."/>
            <person name="Willems A."/>
        </authorList>
    </citation>
    <scope>NUCLEOTIDE SEQUENCE [LARGE SCALE GENOMIC DNA]</scope>
    <source>
        <strain evidence="1 2">R-50232</strain>
    </source>
</reference>
<evidence type="ECO:0008006" key="3">
    <source>
        <dbReference type="Google" id="ProtNLM"/>
    </source>
</evidence>
<sequence>MKHRYGLIVLIWCWVSVLNAQVILTGTVKEEANKNLSGAILTISKDSVSSILAYAISKSDGSFKIRIDNAPEKLFIKASYIGLTTFKKTLERKSQELEIQLRPSSEALKEVVVKSEIIQRRGDTLSFSVEAFKDKNDRVIADVLRKMPGIEIKPGGQIHYQGKPIQKYYIEGLDLLEGRYSLANENLAADAVSKVEILENHQPIRVLDSLEFSERASLNIKLKNDVTLSGTAKLGLGATPLLWEANVTPMLFNKKRQFIASYQSNNTGKNVANQVRDFSFNPEGTTYNIAKTDWVSLLNPATPPFSQDRWLDNNVHLASANGIQRLKSDLDLKVNLSYLNDYQQQQGSTQTTIYTPQDTVSIAEAIDNRLFIKNFQGKATLEQNTKKNYLKNQLEFNTYRNTQRGMVQRTDAEIAQHLSTPFYGFKNNLDLYKTFGKQLVRFSSNTGFSESDQFLKVRPGQFEDVLNAGNPYAESLQNIESSKLYTDNSAGMTKMLGKFTTTLKLGFAQQKESLKSALVLEESDTPLGHAFQNDTQFHTSEVYLQQSWRFKNTSETWNIRLGVPIAFKAFDLEGNNSQNLDAFVFEPSAYIQHKVSAKWELSVSGNLDYNFGRLERLYPGFILTNYRNLQRYNAPILEQMAQNYSASLNYRNPIKRLFVNASYSYGRTKSNLLFGSQIDPNGTSILEAVVRDNYVNSHRFNLEASKYLSRLNTSVKLNASYNISEREQLLNAALAKNENTNFNLNGSLESELSAWLSLSYSGSLRFYNSKLNTAALQQLNTQQHNAEVFLYPWENQYLSLGGEYFKNSLTDANRNYFLNLSYQYTLTQKKIDLKLVWSNILNTKNFINASSSEYYITQNSYVLRPSQVLASISFSF</sequence>
<evidence type="ECO:0000313" key="1">
    <source>
        <dbReference type="EMBL" id="RXG11520.1"/>
    </source>
</evidence>
<gene>
    <name evidence="1" type="ORF">DSM04_11012</name>
</gene>
<organism evidence="1 2">
    <name type="scientific">Leeuwenhoekiella aestuarii</name>
    <dbReference type="NCBI Taxonomy" id="2249426"/>
    <lineage>
        <taxon>Bacteria</taxon>
        <taxon>Pseudomonadati</taxon>
        <taxon>Bacteroidota</taxon>
        <taxon>Flavobacteriia</taxon>
        <taxon>Flavobacteriales</taxon>
        <taxon>Flavobacteriaceae</taxon>
        <taxon>Leeuwenhoekiella</taxon>
    </lineage>
</organism>
<name>A0A4Q0NPQ7_9FLAO</name>
<dbReference type="AlphaFoldDB" id="A0A4Q0NPQ7"/>
<accession>A0A4Q0NPQ7</accession>
<proteinExistence type="predicted"/>
<keyword evidence="2" id="KW-1185">Reference proteome</keyword>
<dbReference type="InterPro" id="IPR008969">
    <property type="entry name" value="CarboxyPept-like_regulatory"/>
</dbReference>
<evidence type="ECO:0000313" key="2">
    <source>
        <dbReference type="Proteomes" id="UP000289821"/>
    </source>
</evidence>
<dbReference type="EMBL" id="QOVI01000010">
    <property type="protein sequence ID" value="RXG11520.1"/>
    <property type="molecule type" value="Genomic_DNA"/>
</dbReference>
<dbReference type="SUPFAM" id="SSF56935">
    <property type="entry name" value="Porins"/>
    <property type="match status" value="1"/>
</dbReference>